<sequence>MIYTDVSTGGNKFLPRRGGGGYNYPLDKKITNPFGFSAFFNQYKLHSEFQPVVCLSTGEIYGVEALTCPSLNGKPLDPQQWFRSAWERGLSADADLKALETALSTLHNAPSKIKISNIFVNVMASSLNDSRFITELCNQLHKHGIKSDELIIEIVEYVEFNPGEIKEMVKQLRSLGIRVAIDDCKNVDKTRKTLVELEPDFVKMDKSIIGHIHDSYFKQTTLVRVVEFVKGYGKIIAEGVERAEEREVIHKCGVEMGQGYLWAPPLSIEELEPMLQV</sequence>
<dbReference type="PROSITE" id="PS50883">
    <property type="entry name" value="EAL"/>
    <property type="match status" value="1"/>
</dbReference>
<dbReference type="PANTHER" id="PTHR33121">
    <property type="entry name" value="CYCLIC DI-GMP PHOSPHODIESTERASE PDEF"/>
    <property type="match status" value="1"/>
</dbReference>
<dbReference type="PANTHER" id="PTHR33121:SF70">
    <property type="entry name" value="SIGNALING PROTEIN YKOW"/>
    <property type="match status" value="1"/>
</dbReference>
<dbReference type="Proteomes" id="UP000502196">
    <property type="component" value="Chromosome"/>
</dbReference>
<dbReference type="CDD" id="cd01948">
    <property type="entry name" value="EAL"/>
    <property type="match status" value="1"/>
</dbReference>
<evidence type="ECO:0000259" key="1">
    <source>
        <dbReference type="PROSITE" id="PS50883"/>
    </source>
</evidence>
<dbReference type="SMART" id="SM00052">
    <property type="entry name" value="EAL"/>
    <property type="match status" value="1"/>
</dbReference>
<dbReference type="GO" id="GO:0071111">
    <property type="term" value="F:cyclic-guanylate-specific phosphodiesterase activity"/>
    <property type="evidence" value="ECO:0007669"/>
    <property type="project" value="InterPro"/>
</dbReference>
<evidence type="ECO:0000313" key="2">
    <source>
        <dbReference type="EMBL" id="CAB3395921.1"/>
    </source>
</evidence>
<dbReference type="Gene3D" id="3.20.20.450">
    <property type="entry name" value="EAL domain"/>
    <property type="match status" value="1"/>
</dbReference>
<organism evidence="2 3">
    <name type="scientific">Kyrpidia spormannii</name>
    <dbReference type="NCBI Taxonomy" id="2055160"/>
    <lineage>
        <taxon>Bacteria</taxon>
        <taxon>Bacillati</taxon>
        <taxon>Bacillota</taxon>
        <taxon>Bacilli</taxon>
        <taxon>Bacillales</taxon>
        <taxon>Alicyclobacillaceae</taxon>
        <taxon>Kyrpidia</taxon>
    </lineage>
</organism>
<name>A0A6F9EGE1_9BACL</name>
<dbReference type="InterPro" id="IPR050706">
    <property type="entry name" value="Cyclic-di-GMP_PDE-like"/>
</dbReference>
<protein>
    <recommendedName>
        <fullName evidence="1">EAL domain-containing protein</fullName>
    </recommendedName>
</protein>
<evidence type="ECO:0000313" key="3">
    <source>
        <dbReference type="Proteomes" id="UP000502196"/>
    </source>
</evidence>
<dbReference type="EMBL" id="LR792683">
    <property type="protein sequence ID" value="CAB3395921.1"/>
    <property type="molecule type" value="Genomic_DNA"/>
</dbReference>
<dbReference type="Pfam" id="PF00563">
    <property type="entry name" value="EAL"/>
    <property type="match status" value="1"/>
</dbReference>
<proteinExistence type="predicted"/>
<reference evidence="2 3" key="1">
    <citation type="submission" date="2020-04" db="EMBL/GenBank/DDBJ databases">
        <authorList>
            <person name="Hogendoorn C."/>
        </authorList>
    </citation>
    <scope>NUCLEOTIDE SEQUENCE [LARGE SCALE GENOMIC DNA]</scope>
    <source>
        <strain evidence="2">COOX1</strain>
    </source>
</reference>
<dbReference type="AlphaFoldDB" id="A0A6F9EGE1"/>
<dbReference type="InterPro" id="IPR001633">
    <property type="entry name" value="EAL_dom"/>
</dbReference>
<accession>A0A6F9EGE1</accession>
<dbReference type="InterPro" id="IPR035919">
    <property type="entry name" value="EAL_sf"/>
</dbReference>
<dbReference type="SUPFAM" id="SSF141868">
    <property type="entry name" value="EAL domain-like"/>
    <property type="match status" value="1"/>
</dbReference>
<feature type="domain" description="EAL" evidence="1">
    <location>
        <begin position="23"/>
        <end position="277"/>
    </location>
</feature>
<dbReference type="RefSeq" id="WP_170086446.1">
    <property type="nucleotide sequence ID" value="NZ_CP047972.1"/>
</dbReference>
<gene>
    <name evidence="2" type="ORF">COOX1_3168</name>
</gene>